<evidence type="ECO:0000313" key="2">
    <source>
        <dbReference type="Proteomes" id="UP001141327"/>
    </source>
</evidence>
<comment type="caution">
    <text evidence="1">The sequence shown here is derived from an EMBL/GenBank/DDBJ whole genome shotgun (WGS) entry which is preliminary data.</text>
</comment>
<dbReference type="EMBL" id="JAPMOS010000046">
    <property type="protein sequence ID" value="KAJ4457460.1"/>
    <property type="molecule type" value="Genomic_DNA"/>
</dbReference>
<dbReference type="Gene3D" id="3.80.10.10">
    <property type="entry name" value="Ribonuclease Inhibitor"/>
    <property type="match status" value="2"/>
</dbReference>
<dbReference type="Proteomes" id="UP001141327">
    <property type="component" value="Unassembled WGS sequence"/>
</dbReference>
<dbReference type="InterPro" id="IPR032675">
    <property type="entry name" value="LRR_dom_sf"/>
</dbReference>
<reference evidence="1" key="1">
    <citation type="journal article" date="2022" name="bioRxiv">
        <title>Genomics of Preaxostyla Flagellates Illuminates Evolutionary Transitions and the Path Towards Mitochondrial Loss.</title>
        <authorList>
            <person name="Novak L.V.F."/>
            <person name="Treitli S.C."/>
            <person name="Pyrih J."/>
            <person name="Halakuc P."/>
            <person name="Pipaliya S.V."/>
            <person name="Vacek V."/>
            <person name="Brzon O."/>
            <person name="Soukal P."/>
            <person name="Eme L."/>
            <person name="Dacks J.B."/>
            <person name="Karnkowska A."/>
            <person name="Elias M."/>
            <person name="Hampl V."/>
        </authorList>
    </citation>
    <scope>NUCLEOTIDE SEQUENCE</scope>
    <source>
        <strain evidence="1">RCP-MX</strain>
    </source>
</reference>
<gene>
    <name evidence="1" type="ORF">PAPYR_7049</name>
</gene>
<accession>A0ABQ8UJ41</accession>
<protein>
    <submittedName>
        <fullName evidence="1">Uncharacterized protein</fullName>
    </submittedName>
</protein>
<keyword evidence="2" id="KW-1185">Reference proteome</keyword>
<sequence length="805" mass="87303">MAPTKTDQVPIVPPSTIPLPLRLPSDLLPILVEASDAPLQTYTRLLGLCHATRTAVRGAPRELAFFSDDDGGPNDGEGEDPLIRQVTTPTADALAALVGPCKGLAKLTLDLETLPGHWWGGDGRTDAAAWVDEAFAGHSRLAVLEVTPSSHATIMSAVTRIVGHLDGLEEIRLLRAESRASDSWEPFAGPLLAALGQSCPRLRLLHMDLRAYFPGAALQGLAPIAGTLEDVQVPLRITEYAWKAEERVNNEAGVAFLRSLASAQKLSLSQCPADLLGPLAPHLTHLGVSWYSSSAPADEGLCHLERLELPSLRMADGKDGMAALARLLTANTATLRAVSLGLCLREETALKPVHQLAGWLDAMPHLTGLTLILQQVPSRAAVFGALPTGLLDRLEQLDLDFGCQPPRDKTHDTIRIASRGLRTLCLEFRLREGRYLPDAPILELACPRLEALTLPKSIDSAVEELVLECPMLLSIEGLPTYCRNRWTAMPHLVRVRVRRSLWDDEDTWRSLDGLPQLLEGSPRLHRLPRLPTGEPAALAQLLEAGSLTRLSLNVPLSALPSLHSEGLRALRLPAQLERLEVTFAFRWSDRDTASPVLLRVEAAGLRALTVRLELRGDILPHRPALSIRCPALVALDADLSLLRSFALIGTHPPLLNLALSATSQSPPSESATAGLSECLLAAAATLRRVSLRGTGFSEWPRLAAALGRLPQLAVLQLADLSADEEVALACPHLRRLRLRGAIRSLALECPLLETFVFSPTVYATAEEQFKLAGAAPPDLRPQCPTGEFDELAKRFPWLRQLPRTS</sequence>
<evidence type="ECO:0000313" key="1">
    <source>
        <dbReference type="EMBL" id="KAJ4457460.1"/>
    </source>
</evidence>
<dbReference type="SUPFAM" id="SSF52047">
    <property type="entry name" value="RNI-like"/>
    <property type="match status" value="1"/>
</dbReference>
<name>A0ABQ8UJ41_9EUKA</name>
<organism evidence="1 2">
    <name type="scientific">Paratrimastix pyriformis</name>
    <dbReference type="NCBI Taxonomy" id="342808"/>
    <lineage>
        <taxon>Eukaryota</taxon>
        <taxon>Metamonada</taxon>
        <taxon>Preaxostyla</taxon>
        <taxon>Paratrimastigidae</taxon>
        <taxon>Paratrimastix</taxon>
    </lineage>
</organism>
<proteinExistence type="predicted"/>